<dbReference type="Pfam" id="PF05140">
    <property type="entry name" value="ResB"/>
    <property type="match status" value="1"/>
</dbReference>
<dbReference type="PANTHER" id="PTHR31566">
    <property type="entry name" value="CYTOCHROME C BIOGENESIS PROTEIN CCS1, CHLOROPLASTIC"/>
    <property type="match status" value="1"/>
</dbReference>
<dbReference type="AlphaFoldDB" id="A0A7L4UQY8"/>
<feature type="transmembrane region" description="Helical" evidence="6">
    <location>
        <begin position="12"/>
        <end position="33"/>
    </location>
</feature>
<accession>A0A7L4UQY8</accession>
<reference evidence="8 9" key="1">
    <citation type="submission" date="2018-05" db="EMBL/GenBank/DDBJ databases">
        <title>Genomic Encyclopedia of Type Strains, Phase IV (KMG-IV): sequencing the most valuable type-strain genomes for metagenomic binning, comparative biology and taxonomic classification.</title>
        <authorList>
            <person name="Goeker M."/>
        </authorList>
    </citation>
    <scope>NUCLEOTIDE SEQUENCE [LARGE SCALE GENOMIC DNA]</scope>
    <source>
        <strain evidence="8 9">DSM 28579</strain>
    </source>
</reference>
<comment type="subcellular location">
    <subcellularLocation>
        <location evidence="1">Membrane</location>
        <topology evidence="1">Multi-pass membrane protein</topology>
    </subcellularLocation>
</comment>
<evidence type="ECO:0000256" key="6">
    <source>
        <dbReference type="SAM" id="Phobius"/>
    </source>
</evidence>
<protein>
    <submittedName>
        <fullName evidence="8">Respiratory nitrite reductase-specific cytochrome c biogenesis protein NrfK /respiratory nitrite reductase-specific cytochrome c biogenesis protein NrfL</fullName>
    </submittedName>
</protein>
<evidence type="ECO:0000259" key="7">
    <source>
        <dbReference type="Pfam" id="PF05140"/>
    </source>
</evidence>
<dbReference type="PANTHER" id="PTHR31566:SF5">
    <property type="entry name" value="RESB-LIKE DOMAIN-CONTAINING PROTEIN"/>
    <property type="match status" value="1"/>
</dbReference>
<name>A0A7L4UQY8_BALHA</name>
<comment type="caution">
    <text evidence="8">The sequence shown here is derived from an EMBL/GenBank/DDBJ whole genome shotgun (WGS) entry which is preliminary data.</text>
</comment>
<feature type="transmembrane region" description="Helical" evidence="6">
    <location>
        <begin position="39"/>
        <end position="60"/>
    </location>
</feature>
<dbReference type="OrthoDB" id="596762at2"/>
<dbReference type="GO" id="GO:0017004">
    <property type="term" value="P:cytochrome complex assembly"/>
    <property type="evidence" value="ECO:0007669"/>
    <property type="project" value="UniProtKB-KW"/>
</dbReference>
<dbReference type="Proteomes" id="UP000251835">
    <property type="component" value="Unassembled WGS sequence"/>
</dbReference>
<evidence type="ECO:0000313" key="8">
    <source>
        <dbReference type="EMBL" id="PVX51022.1"/>
    </source>
</evidence>
<feature type="transmembrane region" description="Helical" evidence="6">
    <location>
        <begin position="121"/>
        <end position="140"/>
    </location>
</feature>
<feature type="transmembrane region" description="Helical" evidence="6">
    <location>
        <begin position="72"/>
        <end position="91"/>
    </location>
</feature>
<feature type="domain" description="ResB-like" evidence="7">
    <location>
        <begin position="315"/>
        <end position="367"/>
    </location>
</feature>
<keyword evidence="5 6" id="KW-0472">Membrane</keyword>
<dbReference type="RefSeq" id="WP_116496567.1">
    <property type="nucleotide sequence ID" value="NZ_QENZ01000004.1"/>
</dbReference>
<evidence type="ECO:0000256" key="4">
    <source>
        <dbReference type="ARBA" id="ARBA00022989"/>
    </source>
</evidence>
<evidence type="ECO:0000256" key="2">
    <source>
        <dbReference type="ARBA" id="ARBA00022692"/>
    </source>
</evidence>
<feature type="transmembrane region" description="Helical" evidence="6">
    <location>
        <begin position="386"/>
        <end position="408"/>
    </location>
</feature>
<evidence type="ECO:0000256" key="5">
    <source>
        <dbReference type="ARBA" id="ARBA00023136"/>
    </source>
</evidence>
<keyword evidence="2 6" id="KW-0812">Transmembrane</keyword>
<keyword evidence="9" id="KW-1185">Reference proteome</keyword>
<feature type="transmembrane region" description="Helical" evidence="6">
    <location>
        <begin position="152"/>
        <end position="172"/>
    </location>
</feature>
<gene>
    <name evidence="8" type="ORF">C7377_1355</name>
</gene>
<keyword evidence="3" id="KW-0201">Cytochrome c-type biogenesis</keyword>
<dbReference type="InterPro" id="IPR023494">
    <property type="entry name" value="Cyt_c_bgen_Ccs1/CcsB/ResB"/>
</dbReference>
<sequence length="414" mass="47403">MWKYPWKYAEGIVICIGLFVTGAVLQFTIGPIVLEYLKYPLNLIFGIIYCVILVAFYFLSKHNKYIFWFSKSEAAITSIVSLLILVIIMGFTRQEVIMPIDGHPHKNIGDWNLGFHQMTRSWIFALLFLYFLNILGLATIRRLASFKWKDFTFAMNHLGLFIALLAGVLGSADMQRLRMQTQLGQPEWRATTDDGQMVELPIAIELQSFTIEQYPPKLLVISNETGEALPKKQPHNLLVEETPIKGKLLDWEIEVTEFLPMAASVITQDTVKYVNFETHGATSAVYVKAKKDEQVKEGWVSAGNHMFPHRALTLNDEFSVVMPEREPKKYASGVNVYVKDGEDIQTTIEVNKPLEVEGWKIYQLSYDEVMGRWSNISIFELVRDPWLPYVYLGIIMMLIGSVGLFLVAKRKDNK</sequence>
<dbReference type="GO" id="GO:0016020">
    <property type="term" value="C:membrane"/>
    <property type="evidence" value="ECO:0007669"/>
    <property type="project" value="UniProtKB-SubCell"/>
</dbReference>
<dbReference type="InterPro" id="IPR007816">
    <property type="entry name" value="ResB-like_domain"/>
</dbReference>
<evidence type="ECO:0000256" key="1">
    <source>
        <dbReference type="ARBA" id="ARBA00004141"/>
    </source>
</evidence>
<keyword evidence="4 6" id="KW-1133">Transmembrane helix</keyword>
<evidence type="ECO:0000313" key="9">
    <source>
        <dbReference type="Proteomes" id="UP000251835"/>
    </source>
</evidence>
<proteinExistence type="predicted"/>
<organism evidence="8 9">
    <name type="scientific">Balneicella halophila</name>
    <dbReference type="NCBI Taxonomy" id="1537566"/>
    <lineage>
        <taxon>Bacteria</taxon>
        <taxon>Pseudomonadati</taxon>
        <taxon>Bacteroidota</taxon>
        <taxon>Bacteroidia</taxon>
        <taxon>Bacteroidales</taxon>
        <taxon>Balneicellaceae</taxon>
        <taxon>Balneicella</taxon>
    </lineage>
</organism>
<dbReference type="EMBL" id="QENZ01000004">
    <property type="protein sequence ID" value="PVX51022.1"/>
    <property type="molecule type" value="Genomic_DNA"/>
</dbReference>
<evidence type="ECO:0000256" key="3">
    <source>
        <dbReference type="ARBA" id="ARBA00022748"/>
    </source>
</evidence>